<gene>
    <name evidence="1" type="ORF">SAMN05661096_01459</name>
</gene>
<name>A0A1X7JAU9_9BACT</name>
<dbReference type="Gene3D" id="1.10.3680.10">
    <property type="entry name" value="TerB-like"/>
    <property type="match status" value="1"/>
</dbReference>
<protein>
    <recommendedName>
        <fullName evidence="3">Tellurite resistance protein TerB</fullName>
    </recommendedName>
</protein>
<dbReference type="EMBL" id="FXAW01000002">
    <property type="protein sequence ID" value="SMG24482.1"/>
    <property type="molecule type" value="Genomic_DNA"/>
</dbReference>
<evidence type="ECO:0000313" key="2">
    <source>
        <dbReference type="Proteomes" id="UP000193804"/>
    </source>
</evidence>
<dbReference type="SUPFAM" id="SSF158682">
    <property type="entry name" value="TerB-like"/>
    <property type="match status" value="1"/>
</dbReference>
<keyword evidence="2" id="KW-1185">Reference proteome</keyword>
<dbReference type="RefSeq" id="WP_085516391.1">
    <property type="nucleotide sequence ID" value="NZ_FXAW01000002.1"/>
</dbReference>
<sequence>MSKIDQLFKEYTQERFIKLNKEQFVYIVNLFPALRVVMSDGIVDQDEWVTVKRLAKILGDEFASEDLGEEKEENLMLIYRSEFRHLVKNLDKWQTKFLDALKDYFKENETSKEFVVETMYLFASASDGVSEEENEVIEFLTQELGLEDIEL</sequence>
<evidence type="ECO:0000313" key="1">
    <source>
        <dbReference type="EMBL" id="SMG24482.1"/>
    </source>
</evidence>
<reference evidence="2" key="1">
    <citation type="submission" date="2017-04" db="EMBL/GenBank/DDBJ databases">
        <authorList>
            <person name="Varghese N."/>
            <person name="Submissions S."/>
        </authorList>
    </citation>
    <scope>NUCLEOTIDE SEQUENCE [LARGE SCALE GENOMIC DNA]</scope>
    <source>
        <strain evidence="2">DSM 4125</strain>
    </source>
</reference>
<evidence type="ECO:0008006" key="3">
    <source>
        <dbReference type="Google" id="ProtNLM"/>
    </source>
</evidence>
<dbReference type="OrthoDB" id="979337at2"/>
<dbReference type="STRING" id="1028.SAMN05661096_01459"/>
<dbReference type="InterPro" id="IPR029024">
    <property type="entry name" value="TerB-like"/>
</dbReference>
<organism evidence="1 2">
    <name type="scientific">Marivirga sericea</name>
    <dbReference type="NCBI Taxonomy" id="1028"/>
    <lineage>
        <taxon>Bacteria</taxon>
        <taxon>Pseudomonadati</taxon>
        <taxon>Bacteroidota</taxon>
        <taxon>Cytophagia</taxon>
        <taxon>Cytophagales</taxon>
        <taxon>Marivirgaceae</taxon>
        <taxon>Marivirga</taxon>
    </lineage>
</organism>
<dbReference type="AlphaFoldDB" id="A0A1X7JAU9"/>
<accession>A0A1X7JAU9</accession>
<dbReference type="Proteomes" id="UP000193804">
    <property type="component" value="Unassembled WGS sequence"/>
</dbReference>
<proteinExistence type="predicted"/>